<organism evidence="2 3">
    <name type="scientific">Amazona aestiva</name>
    <name type="common">Blue-fronted Amazon parrot</name>
    <dbReference type="NCBI Taxonomy" id="12930"/>
    <lineage>
        <taxon>Eukaryota</taxon>
        <taxon>Metazoa</taxon>
        <taxon>Chordata</taxon>
        <taxon>Craniata</taxon>
        <taxon>Vertebrata</taxon>
        <taxon>Euteleostomi</taxon>
        <taxon>Archelosauria</taxon>
        <taxon>Archosauria</taxon>
        <taxon>Dinosauria</taxon>
        <taxon>Saurischia</taxon>
        <taxon>Theropoda</taxon>
        <taxon>Coelurosauria</taxon>
        <taxon>Aves</taxon>
        <taxon>Neognathae</taxon>
        <taxon>Neoaves</taxon>
        <taxon>Telluraves</taxon>
        <taxon>Australaves</taxon>
        <taxon>Psittaciformes</taxon>
        <taxon>Psittacidae</taxon>
        <taxon>Amazona</taxon>
    </lineage>
</organism>
<name>A0A0Q3LZR0_AMAAE</name>
<feature type="region of interest" description="Disordered" evidence="1">
    <location>
        <begin position="50"/>
        <end position="72"/>
    </location>
</feature>
<evidence type="ECO:0000256" key="1">
    <source>
        <dbReference type="SAM" id="MobiDB-lite"/>
    </source>
</evidence>
<comment type="caution">
    <text evidence="2">The sequence shown here is derived from an EMBL/GenBank/DDBJ whole genome shotgun (WGS) entry which is preliminary data.</text>
</comment>
<dbReference type="Proteomes" id="UP000051836">
    <property type="component" value="Unassembled WGS sequence"/>
</dbReference>
<reference evidence="2 3" key="1">
    <citation type="submission" date="2015-10" db="EMBL/GenBank/DDBJ databases">
        <authorList>
            <person name="Gilbert D.G."/>
        </authorList>
    </citation>
    <scope>NUCLEOTIDE SEQUENCE [LARGE SCALE GENOMIC DNA]</scope>
    <source>
        <strain evidence="2">FVVF132</strain>
    </source>
</reference>
<feature type="compositionally biased region" description="Acidic residues" evidence="1">
    <location>
        <begin position="61"/>
        <end position="70"/>
    </location>
</feature>
<accession>A0A0Q3LZR0</accession>
<gene>
    <name evidence="2" type="ORF">AAES_141986</name>
</gene>
<dbReference type="AlphaFoldDB" id="A0A0Q3LZR0"/>
<evidence type="ECO:0000313" key="3">
    <source>
        <dbReference type="Proteomes" id="UP000051836"/>
    </source>
</evidence>
<protein>
    <submittedName>
        <fullName evidence="2">Uncharacterized protein</fullName>
    </submittedName>
</protein>
<dbReference type="EMBL" id="LMAW01002889">
    <property type="protein sequence ID" value="KQK76013.1"/>
    <property type="molecule type" value="Genomic_DNA"/>
</dbReference>
<evidence type="ECO:0000313" key="2">
    <source>
        <dbReference type="EMBL" id="KQK76013.1"/>
    </source>
</evidence>
<proteinExistence type="predicted"/>
<keyword evidence="3" id="KW-1185">Reference proteome</keyword>
<sequence>MAAKAEPATSHCDDASRSWFPGRHRVVFGAGPQRLPAKFVKPYRELDRQVGEPDASAAGADLEDAEQNVTEEEKKEWFVKHHLGATGK</sequence>